<dbReference type="AlphaFoldDB" id="A0A834XTY3"/>
<accession>A0A834XTY3</accession>
<protein>
    <recommendedName>
        <fullName evidence="1">mRNA m(6)A methyltransferase</fullName>
        <ecNumber evidence="1">2.1.1.348</ecNumber>
    </recommendedName>
</protein>
<dbReference type="PANTHER" id="PTHR12829">
    <property type="entry name" value="N6-ADENOSINE-METHYLTRANSFERASE"/>
    <property type="match status" value="1"/>
</dbReference>
<feature type="region of interest" description="Disordered" evidence="8">
    <location>
        <begin position="139"/>
        <end position="188"/>
    </location>
</feature>
<dbReference type="SUPFAM" id="SSF53335">
    <property type="entry name" value="S-adenosyl-L-methionine-dependent methyltransferases"/>
    <property type="match status" value="1"/>
</dbReference>
<comment type="caution">
    <text evidence="9">The sequence shown here is derived from an EMBL/GenBank/DDBJ whole genome shotgun (WGS) entry which is preliminary data.</text>
</comment>
<sequence length="554" mass="63074">MSDAFEEIEAIKIKRNSLREKLQKRKRERHELFTLTLPISTTSSDSIISNDTALSPISSKNDEHEKEILSILHQSLPKTSTDLIGQLRKNLNVDVSHNDVKKILEKLSSQDVIKIKEVTENGISSYTVTSIIESQIKLEQQNNETTETTTPTIQNDKTDDDDNDEDDEDNDDNDSIPPEKQQKIDKTNCEDIMSLITMPTIREKESKKVGEQILDLLSKQTSKEKSLAERFRSHGGAQVMEFCPHGTRIDCNKLNCSIKCKKLHFKKIIQLHTDETLGDCSFLNTCFHMDTCKYVHYEVDNSTSQLSKDSSNDNNDIVNNVNNIITKTSETSVPGSGTELTLYPPQWIQCDLRYLDMTVLGKFAVIMADPPWDIHMELPYGTMSDDEMRQLGIPALQDEGLLFLWVTGRAMELGRECLQLWGYDRVDEIIWVKTNQLQRIIRTGRTGHWLNHGKEHCLVGMKGNPRVNRGLDSDVIVAEVRATSHKPDEIYGIIERMSPSTRKIELFGRPHNVQPNWITLGNQVAGVHLIDPVLIKAFRKRYPDGHSIKPNNKT</sequence>
<gene>
    <name evidence="9" type="ORF">HCN44_010019</name>
</gene>
<keyword evidence="10" id="KW-1185">Reference proteome</keyword>
<dbReference type="Proteomes" id="UP000639338">
    <property type="component" value="Unassembled WGS sequence"/>
</dbReference>
<evidence type="ECO:0000256" key="3">
    <source>
        <dbReference type="ARBA" id="ARBA00022679"/>
    </source>
</evidence>
<proteinExistence type="inferred from homology"/>
<comment type="catalytic activity">
    <reaction evidence="5">
        <text>an adenosine in mRNA + S-adenosyl-L-methionine = an N(6)-methyladenosine in mRNA + S-adenosyl-L-homocysteine + H(+)</text>
        <dbReference type="Rhea" id="RHEA:55584"/>
        <dbReference type="Rhea" id="RHEA-COMP:12414"/>
        <dbReference type="Rhea" id="RHEA-COMP:12417"/>
        <dbReference type="ChEBI" id="CHEBI:15378"/>
        <dbReference type="ChEBI" id="CHEBI:57856"/>
        <dbReference type="ChEBI" id="CHEBI:59789"/>
        <dbReference type="ChEBI" id="CHEBI:74411"/>
        <dbReference type="ChEBI" id="CHEBI:74449"/>
        <dbReference type="EC" id="2.1.1.348"/>
    </reaction>
</comment>
<evidence type="ECO:0000256" key="6">
    <source>
        <dbReference type="PROSITE-ProRule" id="PRU00489"/>
    </source>
</evidence>
<dbReference type="EMBL" id="JACMRX010000003">
    <property type="protein sequence ID" value="KAF7993433.1"/>
    <property type="molecule type" value="Genomic_DNA"/>
</dbReference>
<evidence type="ECO:0000313" key="9">
    <source>
        <dbReference type="EMBL" id="KAF7993433.1"/>
    </source>
</evidence>
<evidence type="ECO:0000256" key="2">
    <source>
        <dbReference type="ARBA" id="ARBA00022603"/>
    </source>
</evidence>
<dbReference type="Pfam" id="PF05063">
    <property type="entry name" value="MT-A70"/>
    <property type="match status" value="1"/>
</dbReference>
<evidence type="ECO:0000256" key="8">
    <source>
        <dbReference type="SAM" id="MobiDB-lite"/>
    </source>
</evidence>
<keyword evidence="3" id="KW-0808">Transferase</keyword>
<reference evidence="9 10" key="1">
    <citation type="submission" date="2020-08" db="EMBL/GenBank/DDBJ databases">
        <title>Aphidius gifuensis genome sequencing and assembly.</title>
        <authorList>
            <person name="Du Z."/>
        </authorList>
    </citation>
    <scope>NUCLEOTIDE SEQUENCE [LARGE SCALE GENOMIC DNA]</scope>
    <source>
        <strain evidence="9">YNYX2018</strain>
        <tissue evidence="9">Adults</tissue>
    </source>
</reference>
<evidence type="ECO:0000256" key="7">
    <source>
        <dbReference type="SAM" id="Coils"/>
    </source>
</evidence>
<dbReference type="OrthoDB" id="10262526at2759"/>
<feature type="coiled-coil region" evidence="7">
    <location>
        <begin position="1"/>
        <end position="28"/>
    </location>
</feature>
<keyword evidence="2" id="KW-0489">Methyltransferase</keyword>
<dbReference type="InterPro" id="IPR029063">
    <property type="entry name" value="SAM-dependent_MTases_sf"/>
</dbReference>
<feature type="compositionally biased region" description="Low complexity" evidence="8">
    <location>
        <begin position="139"/>
        <end position="155"/>
    </location>
</feature>
<evidence type="ECO:0000313" key="10">
    <source>
        <dbReference type="Proteomes" id="UP000639338"/>
    </source>
</evidence>
<keyword evidence="4" id="KW-0949">S-adenosyl-L-methionine</keyword>
<dbReference type="GO" id="GO:0001734">
    <property type="term" value="F:mRNA m(6)A methyltransferase activity"/>
    <property type="evidence" value="ECO:0007669"/>
    <property type="project" value="UniProtKB-EC"/>
</dbReference>
<dbReference type="PANTHER" id="PTHR12829:SF7">
    <property type="entry name" value="N6-ADENOSINE-METHYLTRANSFERASE CATALYTIC SUBUNIT"/>
    <property type="match status" value="1"/>
</dbReference>
<evidence type="ECO:0000256" key="5">
    <source>
        <dbReference type="ARBA" id="ARBA00048957"/>
    </source>
</evidence>
<dbReference type="PROSITE" id="PS51143">
    <property type="entry name" value="MT_A70"/>
    <property type="match status" value="1"/>
</dbReference>
<dbReference type="GO" id="GO:0036396">
    <property type="term" value="C:RNA N6-methyladenosine methyltransferase complex"/>
    <property type="evidence" value="ECO:0007669"/>
    <property type="project" value="TreeGrafter"/>
</dbReference>
<organism evidence="9 10">
    <name type="scientific">Aphidius gifuensis</name>
    <name type="common">Parasitoid wasp</name>
    <dbReference type="NCBI Taxonomy" id="684658"/>
    <lineage>
        <taxon>Eukaryota</taxon>
        <taxon>Metazoa</taxon>
        <taxon>Ecdysozoa</taxon>
        <taxon>Arthropoda</taxon>
        <taxon>Hexapoda</taxon>
        <taxon>Insecta</taxon>
        <taxon>Pterygota</taxon>
        <taxon>Neoptera</taxon>
        <taxon>Endopterygota</taxon>
        <taxon>Hymenoptera</taxon>
        <taxon>Apocrita</taxon>
        <taxon>Ichneumonoidea</taxon>
        <taxon>Braconidae</taxon>
        <taxon>Aphidiinae</taxon>
        <taxon>Aphidius</taxon>
    </lineage>
</organism>
<dbReference type="GO" id="GO:0005634">
    <property type="term" value="C:nucleus"/>
    <property type="evidence" value="ECO:0007669"/>
    <property type="project" value="InterPro"/>
</dbReference>
<feature type="compositionally biased region" description="Acidic residues" evidence="8">
    <location>
        <begin position="158"/>
        <end position="174"/>
    </location>
</feature>
<dbReference type="EC" id="2.1.1.348" evidence="1"/>
<dbReference type="GO" id="GO:0001510">
    <property type="term" value="P:RNA methylation"/>
    <property type="evidence" value="ECO:0007669"/>
    <property type="project" value="InterPro"/>
</dbReference>
<evidence type="ECO:0000256" key="1">
    <source>
        <dbReference type="ARBA" id="ARBA00012160"/>
    </source>
</evidence>
<comment type="similarity">
    <text evidence="6">Belongs to the MT-A70-like family.</text>
</comment>
<name>A0A834XTY3_APHGI</name>
<keyword evidence="7" id="KW-0175">Coiled coil</keyword>
<dbReference type="InterPro" id="IPR007757">
    <property type="entry name" value="MT-A70-like"/>
</dbReference>
<dbReference type="InterPro" id="IPR025848">
    <property type="entry name" value="MT-A70"/>
</dbReference>
<evidence type="ECO:0000256" key="4">
    <source>
        <dbReference type="ARBA" id="ARBA00022691"/>
    </source>
</evidence>
<dbReference type="PROSITE" id="PS51563">
    <property type="entry name" value="SAM_MTA70L_1"/>
    <property type="match status" value="1"/>
</dbReference>